<protein>
    <submittedName>
        <fullName evidence="2">Uncharacterized protein</fullName>
    </submittedName>
</protein>
<gene>
    <name evidence="2" type="ORF">P0Y56_02555</name>
</gene>
<feature type="signal peptide" evidence="1">
    <location>
        <begin position="1"/>
        <end position="19"/>
    </location>
</feature>
<sequence length="149" mass="16220">MWKFIIAALIAGAFYTPLAAQNVAVSLQSAVFVERLGHTGDGRVQRLIEPAKAFKRGDRVILMVEWAARPTAQGFAVTSAIPATISFEDASQDSLQVSVDGGRHWGTLGALRIGSRYATPEDVTHLRWPVSTYEAKRGSGRMTYSAIVR</sequence>
<reference evidence="2" key="1">
    <citation type="submission" date="2023-03" db="EMBL/GenBank/DDBJ databases">
        <title>Andean soil-derived lignocellulolytic bacterial consortium as a source of novel taxa and putative plastic-active enzymes.</title>
        <authorList>
            <person name="Diaz-Garcia L."/>
            <person name="Chuvochina M."/>
            <person name="Feuerriegel G."/>
            <person name="Bunk B."/>
            <person name="Sproer C."/>
            <person name="Streit W.R."/>
            <person name="Rodriguez L.M."/>
            <person name="Overmann J."/>
            <person name="Jimenez D.J."/>
        </authorList>
    </citation>
    <scope>NUCLEOTIDE SEQUENCE</scope>
    <source>
        <strain evidence="2">MAG 26</strain>
    </source>
</reference>
<dbReference type="KEGG" id="acob:P0Y56_02555"/>
<name>A0AAJ6BNK4_9SPHN</name>
<dbReference type="Proteomes" id="UP001218362">
    <property type="component" value="Chromosome"/>
</dbReference>
<keyword evidence="1" id="KW-0732">Signal</keyword>
<evidence type="ECO:0000256" key="1">
    <source>
        <dbReference type="SAM" id="SignalP"/>
    </source>
</evidence>
<evidence type="ECO:0000313" key="3">
    <source>
        <dbReference type="Proteomes" id="UP001218362"/>
    </source>
</evidence>
<dbReference type="AlphaFoldDB" id="A0AAJ6BNK4"/>
<proteinExistence type="predicted"/>
<accession>A0AAJ6BNK4</accession>
<evidence type="ECO:0000313" key="2">
    <source>
        <dbReference type="EMBL" id="WEK47182.1"/>
    </source>
</evidence>
<dbReference type="EMBL" id="CP119316">
    <property type="protein sequence ID" value="WEK47182.1"/>
    <property type="molecule type" value="Genomic_DNA"/>
</dbReference>
<organism evidence="2 3">
    <name type="scientific">Candidatus Andeanibacterium colombiense</name>
    <dbReference type="NCBI Taxonomy" id="3121345"/>
    <lineage>
        <taxon>Bacteria</taxon>
        <taxon>Pseudomonadati</taxon>
        <taxon>Pseudomonadota</taxon>
        <taxon>Alphaproteobacteria</taxon>
        <taxon>Sphingomonadales</taxon>
        <taxon>Sphingomonadaceae</taxon>
        <taxon>Candidatus Andeanibacterium</taxon>
    </lineage>
</organism>
<feature type="chain" id="PRO_5042618424" evidence="1">
    <location>
        <begin position="20"/>
        <end position="149"/>
    </location>
</feature>